<organism evidence="1 2">
    <name type="scientific">Saccharibacter floricola DSM 15669</name>
    <dbReference type="NCBI Taxonomy" id="1123227"/>
    <lineage>
        <taxon>Bacteria</taxon>
        <taxon>Pseudomonadati</taxon>
        <taxon>Pseudomonadota</taxon>
        <taxon>Alphaproteobacteria</taxon>
        <taxon>Acetobacterales</taxon>
        <taxon>Acetobacteraceae</taxon>
        <taxon>Saccharibacter</taxon>
    </lineage>
</organism>
<accession>A0ABQ0NZM6</accession>
<reference evidence="1" key="1">
    <citation type="submission" date="2013-04" db="EMBL/GenBank/DDBJ databases">
        <title>The genome sequencing project of 58 acetic acid bacteria.</title>
        <authorList>
            <person name="Okamoto-Kainuma A."/>
            <person name="Ishikawa M."/>
            <person name="Umino S."/>
            <person name="Koizumi Y."/>
            <person name="Shiwa Y."/>
            <person name="Yoshikawa H."/>
            <person name="Matsutani M."/>
            <person name="Matsushita K."/>
        </authorList>
    </citation>
    <scope>NUCLEOTIDE SEQUENCE</scope>
    <source>
        <strain evidence="1">DSM 15669</strain>
    </source>
</reference>
<dbReference type="Proteomes" id="UP001062901">
    <property type="component" value="Unassembled WGS sequence"/>
</dbReference>
<sequence>MPNPTLIPFTPSNDSAPPFSAQITVAEGLIILRAAWNMAGQRWYIAIKNDGGETLLFRPLIGSPMNFDINLIRSISTSSLVYREDNQTLEVVV</sequence>
<gene>
    <name evidence="1" type="ORF">AA15669_1406</name>
</gene>
<proteinExistence type="predicted"/>
<evidence type="ECO:0000313" key="2">
    <source>
        <dbReference type="Proteomes" id="UP001062901"/>
    </source>
</evidence>
<name>A0ABQ0NZM6_9PROT</name>
<keyword evidence="2" id="KW-1185">Reference proteome</keyword>
<dbReference type="RefSeq" id="WP_018981051.1">
    <property type="nucleotide sequence ID" value="NZ_BAQD01000033.1"/>
</dbReference>
<comment type="caution">
    <text evidence="1">The sequence shown here is derived from an EMBL/GenBank/DDBJ whole genome shotgun (WGS) entry which is preliminary data.</text>
</comment>
<protein>
    <submittedName>
        <fullName evidence="1">Uncharacterized protein</fullName>
    </submittedName>
</protein>
<evidence type="ECO:0000313" key="1">
    <source>
        <dbReference type="EMBL" id="GBQ07503.1"/>
    </source>
</evidence>
<dbReference type="EMBL" id="BAQD01000033">
    <property type="protein sequence ID" value="GBQ07503.1"/>
    <property type="molecule type" value="Genomic_DNA"/>
</dbReference>